<evidence type="ECO:0000313" key="5">
    <source>
        <dbReference type="Proteomes" id="UP000076447"/>
    </source>
</evidence>
<dbReference type="Proteomes" id="UP000076447">
    <property type="component" value="Unassembled WGS sequence"/>
</dbReference>
<feature type="compositionally biased region" description="Basic and acidic residues" evidence="1">
    <location>
        <begin position="9"/>
        <end position="31"/>
    </location>
</feature>
<feature type="region of interest" description="Disordered" evidence="1">
    <location>
        <begin position="1"/>
        <end position="32"/>
    </location>
</feature>
<dbReference type="PANTHER" id="PTHR34385">
    <property type="entry name" value="D-ALANYL-D-ALANINE CARBOXYPEPTIDASE"/>
    <property type="match status" value="1"/>
</dbReference>
<accession>A0A163QB94</accession>
<protein>
    <submittedName>
        <fullName evidence="3">D-alanyl-D-alanine carboxypeptidase</fullName>
    </submittedName>
</protein>
<dbReference type="GO" id="GO:0004180">
    <property type="term" value="F:carboxypeptidase activity"/>
    <property type="evidence" value="ECO:0007669"/>
    <property type="project" value="UniProtKB-KW"/>
</dbReference>
<dbReference type="GO" id="GO:0006508">
    <property type="term" value="P:proteolysis"/>
    <property type="evidence" value="ECO:0007669"/>
    <property type="project" value="InterPro"/>
</dbReference>
<dbReference type="EMBL" id="MAQA01000015">
    <property type="protein sequence ID" value="OCI31651.1"/>
    <property type="molecule type" value="Genomic_DNA"/>
</dbReference>
<reference evidence="3 5" key="1">
    <citation type="submission" date="2016-01" db="EMBL/GenBank/DDBJ databases">
        <title>Genome sequence of Oerskovia enterophila VJag, an agar and cellulose degrading bacterium.</title>
        <authorList>
            <person name="Poehlein A."/>
            <person name="Jag V."/>
            <person name="Bengelsdorf F."/>
            <person name="Duerre P."/>
            <person name="Daniel R."/>
        </authorList>
    </citation>
    <scope>NUCLEOTIDE SEQUENCE [LARGE SCALE GENOMIC DNA]</scope>
    <source>
        <strain evidence="3 5">VJag</strain>
    </source>
</reference>
<evidence type="ECO:0000259" key="2">
    <source>
        <dbReference type="Pfam" id="PF02557"/>
    </source>
</evidence>
<organism evidence="3 5">
    <name type="scientific">Oerskovia enterophila</name>
    <dbReference type="NCBI Taxonomy" id="43678"/>
    <lineage>
        <taxon>Bacteria</taxon>
        <taxon>Bacillati</taxon>
        <taxon>Actinomycetota</taxon>
        <taxon>Actinomycetes</taxon>
        <taxon>Micrococcales</taxon>
        <taxon>Cellulomonadaceae</taxon>
        <taxon>Oerskovia</taxon>
    </lineage>
</organism>
<dbReference type="InterPro" id="IPR009045">
    <property type="entry name" value="Zn_M74/Hedgehog-like"/>
</dbReference>
<dbReference type="Gene3D" id="3.30.1380.10">
    <property type="match status" value="1"/>
</dbReference>
<evidence type="ECO:0000256" key="1">
    <source>
        <dbReference type="SAM" id="MobiDB-lite"/>
    </source>
</evidence>
<dbReference type="PANTHER" id="PTHR34385:SF1">
    <property type="entry name" value="PEPTIDOGLYCAN L-ALANYL-D-GLUTAMATE ENDOPEPTIDASE CWLK"/>
    <property type="match status" value="1"/>
</dbReference>
<keyword evidence="6" id="KW-1185">Reference proteome</keyword>
<dbReference type="STRING" id="43678.OJAG_34660"/>
<dbReference type="Proteomes" id="UP000093412">
    <property type="component" value="Unassembled WGS sequence"/>
</dbReference>
<evidence type="ECO:0000313" key="4">
    <source>
        <dbReference type="EMBL" id="OCI31651.1"/>
    </source>
</evidence>
<reference evidence="4 6" key="2">
    <citation type="submission" date="2016-06" db="EMBL/GenBank/DDBJ databases">
        <title>Genome sequence of Oerskovia enterophila DSM 43852.</title>
        <authorList>
            <person name="Poehlein A."/>
            <person name="Jag V."/>
            <person name="Bengelsdorf F.R."/>
            <person name="Daniel R."/>
            <person name="Duerre P."/>
        </authorList>
    </citation>
    <scope>NUCLEOTIDE SEQUENCE [LARGE SCALE GENOMIC DNA]</scope>
    <source>
        <strain evidence="4 6">DSM 43852</strain>
    </source>
</reference>
<sequence length="264" mass="27931">MESSSSTSDSRRARREAETGHKGRRRAEIPSHQRWAPRMAVLGTLAVATIAMPLSAGAQDGPVSPYAPDGKPVGPTALDLVSAPVAAEPTSEYVASAPKIEGRAQAASRSVERAPLPNCDPSIEVTSSNGKLTGHELCDLWQAGESLRPDAAVALSAMNESFRATFGRDICLVSSYRTLASQVSLKGTRGGFAAKPGTSFHGWGLAIDLCSTETGNREVYSWINKNGELYGWANPSWAKRGGGGAYEPWHFEFTEGVIALGGLT</sequence>
<dbReference type="PATRIC" id="fig|43678.3.peg.3630"/>
<dbReference type="InterPro" id="IPR052179">
    <property type="entry name" value="DD-CPase-like"/>
</dbReference>
<proteinExistence type="predicted"/>
<keyword evidence="3" id="KW-0121">Carboxypeptidase</keyword>
<dbReference type="AlphaFoldDB" id="A0A163QB94"/>
<dbReference type="InterPro" id="IPR003709">
    <property type="entry name" value="VanY-like_core_dom"/>
</dbReference>
<gene>
    <name evidence="4" type="ORF">OERS_16320</name>
    <name evidence="3" type="ORF">OJAG_34660</name>
</gene>
<dbReference type="CDD" id="cd14814">
    <property type="entry name" value="Peptidase_M15"/>
    <property type="match status" value="1"/>
</dbReference>
<comment type="caution">
    <text evidence="3">The sequence shown here is derived from an EMBL/GenBank/DDBJ whole genome shotgun (WGS) entry which is preliminary data.</text>
</comment>
<feature type="domain" description="D-alanyl-D-alanine carboxypeptidase-like core" evidence="2">
    <location>
        <begin position="145"/>
        <end position="254"/>
    </location>
</feature>
<dbReference type="Pfam" id="PF02557">
    <property type="entry name" value="VanY"/>
    <property type="match status" value="1"/>
</dbReference>
<evidence type="ECO:0000313" key="6">
    <source>
        <dbReference type="Proteomes" id="UP000093412"/>
    </source>
</evidence>
<dbReference type="SUPFAM" id="SSF55166">
    <property type="entry name" value="Hedgehog/DD-peptidase"/>
    <property type="match status" value="1"/>
</dbReference>
<evidence type="ECO:0000313" key="3">
    <source>
        <dbReference type="EMBL" id="KZM33982.1"/>
    </source>
</evidence>
<keyword evidence="3" id="KW-0378">Hydrolase</keyword>
<keyword evidence="3" id="KW-0645">Protease</keyword>
<name>A0A163QB94_9CELL</name>
<dbReference type="EMBL" id="LRIE01000083">
    <property type="protein sequence ID" value="KZM33982.1"/>
    <property type="molecule type" value="Genomic_DNA"/>
</dbReference>
<dbReference type="RefSeq" id="WP_231907851.1">
    <property type="nucleotide sequence ID" value="NZ_LRIE01000083.1"/>
</dbReference>